<dbReference type="CDD" id="cd06223">
    <property type="entry name" value="PRTases_typeI"/>
    <property type="match status" value="1"/>
</dbReference>
<feature type="domain" description="Ribose-phosphate pyrophosphokinase N-terminal" evidence="10">
    <location>
        <begin position="5"/>
        <end position="121"/>
    </location>
</feature>
<dbReference type="Gene3D" id="3.40.50.2020">
    <property type="match status" value="2"/>
</dbReference>
<evidence type="ECO:0000256" key="5">
    <source>
        <dbReference type="ARBA" id="ARBA00022741"/>
    </source>
</evidence>
<accession>A0ABT1SF57</accession>
<dbReference type="RefSeq" id="WP_256312686.1">
    <property type="nucleotide sequence ID" value="NZ_JANGAC010000018.1"/>
</dbReference>
<evidence type="ECO:0000256" key="6">
    <source>
        <dbReference type="ARBA" id="ARBA00022777"/>
    </source>
</evidence>
<sequence length="327" mass="36151">MSSEIKIFSGSSSKNFAQSICDYIGVELGKSEVITFSEGNTFVRIGETVRDKDVYLIQSIGLNPNDEFVEILFWMDAFKRASASSVTAIMPYFSYGKGDKKDEPRVSIRARVCAESIELAGADRIVAMDLHSPQIQGFFKKPVDNLIALPVLCEYIKNMDIDNYVIVSPDAGYAKQARGFSRHLGVSTVIGDKTRKAHDEKAKVLELIGDVKDKNAIIVDDFSISGGTLVELAGFLKERGAKKIFACLSHILLNSKGVEKIENSPIEKVISTDTLVNPYIQDSIKVEIVSVAPLFAEAIIRIHNRDSLSILFEKLPERVINALDLKK</sequence>
<evidence type="ECO:0000256" key="4">
    <source>
        <dbReference type="ARBA" id="ARBA00022727"/>
    </source>
</evidence>
<keyword evidence="6" id="KW-0418">Kinase</keyword>
<protein>
    <recommendedName>
        <fullName evidence="1">ribose-phosphate diphosphokinase</fullName>
        <ecNumber evidence="1">2.7.6.1</ecNumber>
    </recommendedName>
</protein>
<keyword evidence="4" id="KW-0545">Nucleotide biosynthesis</keyword>
<dbReference type="Pfam" id="PF14572">
    <property type="entry name" value="Pribosyl_synth"/>
    <property type="match status" value="1"/>
</dbReference>
<dbReference type="Pfam" id="PF13793">
    <property type="entry name" value="Pribosyltran_N"/>
    <property type="match status" value="1"/>
</dbReference>
<dbReference type="NCBIfam" id="TIGR01251">
    <property type="entry name" value="ribP_PPkin"/>
    <property type="match status" value="1"/>
</dbReference>
<evidence type="ECO:0000256" key="8">
    <source>
        <dbReference type="ARBA" id="ARBA00022842"/>
    </source>
</evidence>
<dbReference type="InterPro" id="IPR029057">
    <property type="entry name" value="PRTase-like"/>
</dbReference>
<evidence type="ECO:0000256" key="3">
    <source>
        <dbReference type="ARBA" id="ARBA00022723"/>
    </source>
</evidence>
<dbReference type="InterPro" id="IPR000842">
    <property type="entry name" value="PRib_PP_synth_CS"/>
</dbReference>
<dbReference type="InterPro" id="IPR000836">
    <property type="entry name" value="PRTase_dom"/>
</dbReference>
<dbReference type="PROSITE" id="PS00114">
    <property type="entry name" value="PRPP_SYNTHASE"/>
    <property type="match status" value="1"/>
</dbReference>
<dbReference type="InterPro" id="IPR029099">
    <property type="entry name" value="Pribosyltran_N"/>
</dbReference>
<organism evidence="11 12">
    <name type="scientific">Tissierella carlieri</name>
    <dbReference type="NCBI Taxonomy" id="689904"/>
    <lineage>
        <taxon>Bacteria</taxon>
        <taxon>Bacillati</taxon>
        <taxon>Bacillota</taxon>
        <taxon>Tissierellia</taxon>
        <taxon>Tissierellales</taxon>
        <taxon>Tissierellaceae</taxon>
        <taxon>Tissierella</taxon>
    </lineage>
</organism>
<dbReference type="PANTHER" id="PTHR10210:SF32">
    <property type="entry name" value="RIBOSE-PHOSPHATE PYROPHOSPHOKINASE 2"/>
    <property type="match status" value="1"/>
</dbReference>
<dbReference type="Proteomes" id="UP001524478">
    <property type="component" value="Unassembled WGS sequence"/>
</dbReference>
<evidence type="ECO:0000313" key="11">
    <source>
        <dbReference type="EMBL" id="MCQ4925096.1"/>
    </source>
</evidence>
<gene>
    <name evidence="11" type="ORF">NE686_18485</name>
</gene>
<dbReference type="PANTHER" id="PTHR10210">
    <property type="entry name" value="RIBOSE-PHOSPHATE DIPHOSPHOKINASE FAMILY MEMBER"/>
    <property type="match status" value="1"/>
</dbReference>
<keyword evidence="2 11" id="KW-0808">Transferase</keyword>
<reference evidence="11 12" key="1">
    <citation type="submission" date="2022-06" db="EMBL/GenBank/DDBJ databases">
        <title>Isolation of gut microbiota from human fecal samples.</title>
        <authorList>
            <person name="Pamer E.G."/>
            <person name="Barat B."/>
            <person name="Waligurski E."/>
            <person name="Medina S."/>
            <person name="Paddock L."/>
            <person name="Mostad J."/>
        </authorList>
    </citation>
    <scope>NUCLEOTIDE SEQUENCE [LARGE SCALE GENOMIC DNA]</scope>
    <source>
        <strain evidence="11 12">DFI.7.95</strain>
    </source>
</reference>
<evidence type="ECO:0000256" key="9">
    <source>
        <dbReference type="ARBA" id="ARBA00049535"/>
    </source>
</evidence>
<keyword evidence="7" id="KW-0067">ATP-binding</keyword>
<evidence type="ECO:0000313" key="12">
    <source>
        <dbReference type="Proteomes" id="UP001524478"/>
    </source>
</evidence>
<keyword evidence="3" id="KW-0479">Metal-binding</keyword>
<proteinExistence type="predicted"/>
<evidence type="ECO:0000259" key="10">
    <source>
        <dbReference type="Pfam" id="PF13793"/>
    </source>
</evidence>
<dbReference type="NCBIfam" id="NF002320">
    <property type="entry name" value="PRK01259.1"/>
    <property type="match status" value="1"/>
</dbReference>
<dbReference type="EMBL" id="JANGAC010000018">
    <property type="protein sequence ID" value="MCQ4925096.1"/>
    <property type="molecule type" value="Genomic_DNA"/>
</dbReference>
<keyword evidence="5" id="KW-0547">Nucleotide-binding</keyword>
<dbReference type="InterPro" id="IPR005946">
    <property type="entry name" value="Rib-P_diPkinase"/>
</dbReference>
<name>A0ABT1SF57_9FIRM</name>
<comment type="catalytic activity">
    <reaction evidence="9">
        <text>D-ribose 5-phosphate + ATP = 5-phospho-alpha-D-ribose 1-diphosphate + AMP + H(+)</text>
        <dbReference type="Rhea" id="RHEA:15609"/>
        <dbReference type="ChEBI" id="CHEBI:15378"/>
        <dbReference type="ChEBI" id="CHEBI:30616"/>
        <dbReference type="ChEBI" id="CHEBI:58017"/>
        <dbReference type="ChEBI" id="CHEBI:78346"/>
        <dbReference type="ChEBI" id="CHEBI:456215"/>
        <dbReference type="EC" id="2.7.6.1"/>
    </reaction>
</comment>
<dbReference type="SUPFAM" id="SSF53271">
    <property type="entry name" value="PRTase-like"/>
    <property type="match status" value="1"/>
</dbReference>
<dbReference type="GO" id="GO:0004749">
    <property type="term" value="F:ribose phosphate diphosphokinase activity"/>
    <property type="evidence" value="ECO:0007669"/>
    <property type="project" value="UniProtKB-EC"/>
</dbReference>
<comment type="caution">
    <text evidence="11">The sequence shown here is derived from an EMBL/GenBank/DDBJ whole genome shotgun (WGS) entry which is preliminary data.</text>
</comment>
<dbReference type="EC" id="2.7.6.1" evidence="1"/>
<evidence type="ECO:0000256" key="7">
    <source>
        <dbReference type="ARBA" id="ARBA00022840"/>
    </source>
</evidence>
<keyword evidence="8" id="KW-0460">Magnesium</keyword>
<evidence type="ECO:0000256" key="1">
    <source>
        <dbReference type="ARBA" id="ARBA00013247"/>
    </source>
</evidence>
<dbReference type="SMART" id="SM01400">
    <property type="entry name" value="Pribosyltran_N"/>
    <property type="match status" value="1"/>
</dbReference>
<evidence type="ECO:0000256" key="2">
    <source>
        <dbReference type="ARBA" id="ARBA00022679"/>
    </source>
</evidence>
<keyword evidence="12" id="KW-1185">Reference proteome</keyword>